<reference evidence="2" key="2">
    <citation type="submission" date="2022-09" db="EMBL/GenBank/DDBJ databases">
        <title>Biosynthetic gene clusters of Dactylosporangioum fulvum.</title>
        <authorList>
            <person name="Caradec T."/>
        </authorList>
    </citation>
    <scope>NUCLEOTIDE SEQUENCE</scope>
    <source>
        <strain evidence="2">NRRL B-16292</strain>
    </source>
</reference>
<accession>A0ABY5VWL9</accession>
<organism evidence="2 3">
    <name type="scientific">Dactylosporangium fulvum</name>
    <dbReference type="NCBI Taxonomy" id="53359"/>
    <lineage>
        <taxon>Bacteria</taxon>
        <taxon>Bacillati</taxon>
        <taxon>Actinomycetota</taxon>
        <taxon>Actinomycetes</taxon>
        <taxon>Micromonosporales</taxon>
        <taxon>Micromonosporaceae</taxon>
        <taxon>Dactylosporangium</taxon>
    </lineage>
</organism>
<feature type="region of interest" description="Disordered" evidence="1">
    <location>
        <begin position="1"/>
        <end position="49"/>
    </location>
</feature>
<evidence type="ECO:0000256" key="1">
    <source>
        <dbReference type="SAM" id="MobiDB-lite"/>
    </source>
</evidence>
<dbReference type="Proteomes" id="UP001059617">
    <property type="component" value="Chromosome"/>
</dbReference>
<evidence type="ECO:0000313" key="3">
    <source>
        <dbReference type="Proteomes" id="UP001059617"/>
    </source>
</evidence>
<evidence type="ECO:0000313" key="2">
    <source>
        <dbReference type="EMBL" id="UWP82147.1"/>
    </source>
</evidence>
<dbReference type="RefSeq" id="WP_259859918.1">
    <property type="nucleotide sequence ID" value="NZ_BAAAST010000147.1"/>
</dbReference>
<protein>
    <submittedName>
        <fullName evidence="2">Uncharacterized protein</fullName>
    </submittedName>
</protein>
<keyword evidence="3" id="KW-1185">Reference proteome</keyword>
<proteinExistence type="predicted"/>
<gene>
    <name evidence="2" type="ORF">Dfulv_44975</name>
</gene>
<name>A0ABY5VWL9_9ACTN</name>
<reference evidence="2" key="1">
    <citation type="submission" date="2021-04" db="EMBL/GenBank/DDBJ databases">
        <authorList>
            <person name="Hartkoorn R.C."/>
            <person name="Beaudoing E."/>
            <person name="Hot D."/>
        </authorList>
    </citation>
    <scope>NUCLEOTIDE SEQUENCE</scope>
    <source>
        <strain evidence="2">NRRL B-16292</strain>
    </source>
</reference>
<sequence length="49" mass="5250">MNLSAPPGPDKIGCPPTRVAYSPPAVRTQYGFPSSNDQTGPYDWGTTRP</sequence>
<dbReference type="EMBL" id="CP073720">
    <property type="protein sequence ID" value="UWP82147.1"/>
    <property type="molecule type" value="Genomic_DNA"/>
</dbReference>